<keyword evidence="10" id="KW-1185">Reference proteome</keyword>
<evidence type="ECO:0000256" key="3">
    <source>
        <dbReference type="ARBA" id="ARBA00022475"/>
    </source>
</evidence>
<feature type="transmembrane region" description="Helical" evidence="7">
    <location>
        <begin position="30"/>
        <end position="48"/>
    </location>
</feature>
<comment type="caution">
    <text evidence="9">The sequence shown here is derived from an EMBL/GenBank/DDBJ whole genome shotgun (WGS) entry which is preliminary data.</text>
</comment>
<dbReference type="InterPro" id="IPR036259">
    <property type="entry name" value="MFS_trans_sf"/>
</dbReference>
<evidence type="ECO:0000256" key="1">
    <source>
        <dbReference type="ARBA" id="ARBA00004651"/>
    </source>
</evidence>
<name>A0ABX0CT20_9NOCA</name>
<evidence type="ECO:0000259" key="8">
    <source>
        <dbReference type="PROSITE" id="PS50850"/>
    </source>
</evidence>
<dbReference type="InterPro" id="IPR011701">
    <property type="entry name" value="MFS"/>
</dbReference>
<proteinExistence type="predicted"/>
<evidence type="ECO:0000256" key="5">
    <source>
        <dbReference type="ARBA" id="ARBA00022989"/>
    </source>
</evidence>
<comment type="subcellular location">
    <subcellularLocation>
        <location evidence="1">Cell membrane</location>
        <topology evidence="1">Multi-pass membrane protein</topology>
    </subcellularLocation>
</comment>
<sequence length="91" mass="9255">MVLLLAIDGTVLYLAVPALTADIRPSATQLLWIGDIYGFVLAGLLITMGNLADRIGRKRLLLIGAGAFGAASVLAALAPNAETLIAAPAVA</sequence>
<reference evidence="9 10" key="1">
    <citation type="submission" date="2020-01" db="EMBL/GenBank/DDBJ databases">
        <title>Genetics and antimicrobial susceptibilities of Nocardia species isolated from the soil; a comparison with species isolated from humans.</title>
        <authorList>
            <person name="Carrasco G."/>
            <person name="Monzon S."/>
            <person name="Sansegundo M."/>
            <person name="Garcia E."/>
            <person name="Garrido N."/>
            <person name="Medina M.J."/>
            <person name="Villalon P."/>
            <person name="Ramirez-Arocha A.C."/>
            <person name="Jimenez P."/>
            <person name="Cuesta I."/>
            <person name="Valdezate S."/>
        </authorList>
    </citation>
    <scope>NUCLEOTIDE SEQUENCE [LARGE SCALE GENOMIC DNA]</scope>
    <source>
        <strain evidence="9 10">CNM20110649</strain>
    </source>
</reference>
<keyword evidence="6 7" id="KW-0472">Membrane</keyword>
<dbReference type="Pfam" id="PF07690">
    <property type="entry name" value="MFS_1"/>
    <property type="match status" value="1"/>
</dbReference>
<accession>A0ABX0CT20</accession>
<feature type="domain" description="Major facilitator superfamily (MFS) profile" evidence="8">
    <location>
        <begin position="1"/>
        <end position="91"/>
    </location>
</feature>
<dbReference type="PROSITE" id="PS00216">
    <property type="entry name" value="SUGAR_TRANSPORT_1"/>
    <property type="match status" value="1"/>
</dbReference>
<keyword evidence="5 7" id="KW-1133">Transmembrane helix</keyword>
<dbReference type="SUPFAM" id="SSF103473">
    <property type="entry name" value="MFS general substrate transporter"/>
    <property type="match status" value="1"/>
</dbReference>
<dbReference type="Gene3D" id="1.20.1720.10">
    <property type="entry name" value="Multidrug resistance protein D"/>
    <property type="match status" value="1"/>
</dbReference>
<keyword evidence="4 7" id="KW-0812">Transmembrane</keyword>
<evidence type="ECO:0000313" key="10">
    <source>
        <dbReference type="Proteomes" id="UP000470876"/>
    </source>
</evidence>
<dbReference type="InterPro" id="IPR005829">
    <property type="entry name" value="Sugar_transporter_CS"/>
</dbReference>
<evidence type="ECO:0000313" key="9">
    <source>
        <dbReference type="EMBL" id="NEW59633.1"/>
    </source>
</evidence>
<keyword evidence="2" id="KW-0813">Transport</keyword>
<gene>
    <name evidence="9" type="ORF">GV794_29015</name>
</gene>
<dbReference type="PANTHER" id="PTHR42718:SF47">
    <property type="entry name" value="METHYL VIOLOGEN RESISTANCE PROTEIN SMVA"/>
    <property type="match status" value="1"/>
</dbReference>
<feature type="transmembrane region" description="Helical" evidence="7">
    <location>
        <begin position="60"/>
        <end position="78"/>
    </location>
</feature>
<organism evidence="9 10">
    <name type="scientific">Nocardia cyriacigeorgica</name>
    <dbReference type="NCBI Taxonomy" id="135487"/>
    <lineage>
        <taxon>Bacteria</taxon>
        <taxon>Bacillati</taxon>
        <taxon>Actinomycetota</taxon>
        <taxon>Actinomycetes</taxon>
        <taxon>Mycobacteriales</taxon>
        <taxon>Nocardiaceae</taxon>
        <taxon>Nocardia</taxon>
    </lineage>
</organism>
<evidence type="ECO:0000256" key="7">
    <source>
        <dbReference type="SAM" id="Phobius"/>
    </source>
</evidence>
<evidence type="ECO:0000256" key="2">
    <source>
        <dbReference type="ARBA" id="ARBA00022448"/>
    </source>
</evidence>
<dbReference type="PANTHER" id="PTHR42718">
    <property type="entry name" value="MAJOR FACILITATOR SUPERFAMILY MULTIDRUG TRANSPORTER MFSC"/>
    <property type="match status" value="1"/>
</dbReference>
<evidence type="ECO:0000256" key="6">
    <source>
        <dbReference type="ARBA" id="ARBA00023136"/>
    </source>
</evidence>
<dbReference type="PROSITE" id="PS50850">
    <property type="entry name" value="MFS"/>
    <property type="match status" value="1"/>
</dbReference>
<dbReference type="InterPro" id="IPR020846">
    <property type="entry name" value="MFS_dom"/>
</dbReference>
<feature type="non-terminal residue" evidence="9">
    <location>
        <position position="91"/>
    </location>
</feature>
<dbReference type="Proteomes" id="UP000470876">
    <property type="component" value="Unassembled WGS sequence"/>
</dbReference>
<dbReference type="EMBL" id="JAAGUX010000196">
    <property type="protein sequence ID" value="NEW59633.1"/>
    <property type="molecule type" value="Genomic_DNA"/>
</dbReference>
<keyword evidence="3" id="KW-1003">Cell membrane</keyword>
<evidence type="ECO:0000256" key="4">
    <source>
        <dbReference type="ARBA" id="ARBA00022692"/>
    </source>
</evidence>
<protein>
    <submittedName>
        <fullName evidence="9">MFS transporter</fullName>
    </submittedName>
</protein>